<organism evidence="1 2">
    <name type="scientific">Pistacia atlantica</name>
    <dbReference type="NCBI Taxonomy" id="434234"/>
    <lineage>
        <taxon>Eukaryota</taxon>
        <taxon>Viridiplantae</taxon>
        <taxon>Streptophyta</taxon>
        <taxon>Embryophyta</taxon>
        <taxon>Tracheophyta</taxon>
        <taxon>Spermatophyta</taxon>
        <taxon>Magnoliopsida</taxon>
        <taxon>eudicotyledons</taxon>
        <taxon>Gunneridae</taxon>
        <taxon>Pentapetalae</taxon>
        <taxon>rosids</taxon>
        <taxon>malvids</taxon>
        <taxon>Sapindales</taxon>
        <taxon>Anacardiaceae</taxon>
        <taxon>Pistacia</taxon>
    </lineage>
</organism>
<name>A0ACC0ZZU6_9ROSI</name>
<keyword evidence="2" id="KW-1185">Reference proteome</keyword>
<protein>
    <submittedName>
        <fullName evidence="1">Uncharacterized protein</fullName>
    </submittedName>
</protein>
<accession>A0ACC0ZZU6</accession>
<dbReference type="EMBL" id="CM047909">
    <property type="protein sequence ID" value="KAJ0079686.1"/>
    <property type="molecule type" value="Genomic_DNA"/>
</dbReference>
<proteinExistence type="predicted"/>
<reference evidence="2" key="1">
    <citation type="journal article" date="2023" name="G3 (Bethesda)">
        <title>Genome assembly and association tests identify interacting loci associated with vigor, precocity, and sex in interspecific pistachio rootstocks.</title>
        <authorList>
            <person name="Palmer W."/>
            <person name="Jacygrad E."/>
            <person name="Sagayaradj S."/>
            <person name="Cavanaugh K."/>
            <person name="Han R."/>
            <person name="Bertier L."/>
            <person name="Beede B."/>
            <person name="Kafkas S."/>
            <person name="Golino D."/>
            <person name="Preece J."/>
            <person name="Michelmore R."/>
        </authorList>
    </citation>
    <scope>NUCLEOTIDE SEQUENCE [LARGE SCALE GENOMIC DNA]</scope>
</reference>
<comment type="caution">
    <text evidence="1">The sequence shown here is derived from an EMBL/GenBank/DDBJ whole genome shotgun (WGS) entry which is preliminary data.</text>
</comment>
<gene>
    <name evidence="1" type="ORF">Patl1_23608</name>
</gene>
<dbReference type="Proteomes" id="UP001164250">
    <property type="component" value="Chromosome 13"/>
</dbReference>
<sequence>MELFSLQTFLFFPLLFLFYFHTSYKKPISNGFKHYPILGFIPDFIKNRHRFLDWTAEILKRCPSRTASLYRPVNLRRPIPQTSSIFSKPTSRTTRKAKNSSPFLKISSVEESLTPMESYGKSRGKLPAMNSTQNRFEILLQKMLPARYFEVAFNVDPGFLDKDGTAHSEFMRAFDYGTTLSADRFLSVSAFIWKIKRFFNIGSERLMRKSIALVHEFANNIIRSRLETMGRDSTSTALTWFFWLLSFHSNVEEKILKELESIRTRNGKSIGDVYSFEELRDMNYLHAAISEAMRLYPPVPNDTKECMKNDMLPDGTFIGEGWFITYITYAMGRMESIWGENCYEYLPERWLENGIYRPENMFRFPVFHSGPRICLGKDMAYIQMESVGASVIERFVIDVQDKDRSGCYL</sequence>
<evidence type="ECO:0000313" key="2">
    <source>
        <dbReference type="Proteomes" id="UP001164250"/>
    </source>
</evidence>
<evidence type="ECO:0000313" key="1">
    <source>
        <dbReference type="EMBL" id="KAJ0079686.1"/>
    </source>
</evidence>